<name>A0A2S9WVZ4_9FLAO</name>
<comment type="caution">
    <text evidence="1">The sequence shown here is derived from an EMBL/GenBank/DDBJ whole genome shotgun (WGS) entry which is preliminary data.</text>
</comment>
<accession>A0A2S9WVZ4</accession>
<gene>
    <name evidence="1" type="ORF">BST86_11320</name>
</gene>
<dbReference type="AlphaFoldDB" id="A0A2S9WVZ4"/>
<dbReference type="EMBL" id="MQUC01000003">
    <property type="protein sequence ID" value="PRP67638.1"/>
    <property type="molecule type" value="Genomic_DNA"/>
</dbReference>
<evidence type="ECO:0000313" key="1">
    <source>
        <dbReference type="EMBL" id="PRP67638.1"/>
    </source>
</evidence>
<evidence type="ECO:0000313" key="2">
    <source>
        <dbReference type="Proteomes" id="UP000239532"/>
    </source>
</evidence>
<dbReference type="Proteomes" id="UP000239532">
    <property type="component" value="Unassembled WGS sequence"/>
</dbReference>
<keyword evidence="2" id="KW-1185">Reference proteome</keyword>
<organism evidence="1 2">
    <name type="scientific">Nonlabens agnitus</name>
    <dbReference type="NCBI Taxonomy" id="870484"/>
    <lineage>
        <taxon>Bacteria</taxon>
        <taxon>Pseudomonadati</taxon>
        <taxon>Bacteroidota</taxon>
        <taxon>Flavobacteriia</taxon>
        <taxon>Flavobacteriales</taxon>
        <taxon>Flavobacteriaceae</taxon>
        <taxon>Nonlabens</taxon>
    </lineage>
</organism>
<dbReference type="Pfam" id="PF20391">
    <property type="entry name" value="DUF6686"/>
    <property type="match status" value="1"/>
</dbReference>
<sequence length="116" mass="13907">MSQTLKTLSQNKSGHLTYCKESKCYFLNFSVLSFTFSHSEFIKFKNYLNDVPVKYWSSCKENYHLKRKIPLHTRQQNLILMFNHREFMELKSLVNHEKPLKEQLTIMDIDSPLMLN</sequence>
<proteinExistence type="predicted"/>
<dbReference type="RefSeq" id="WP_105983348.1">
    <property type="nucleotide sequence ID" value="NZ_MQUC01000003.1"/>
</dbReference>
<dbReference type="InterPro" id="IPR046508">
    <property type="entry name" value="DUF6686"/>
</dbReference>
<protein>
    <submittedName>
        <fullName evidence="1">Uncharacterized protein</fullName>
    </submittedName>
</protein>
<reference evidence="1 2" key="1">
    <citation type="submission" date="2016-11" db="EMBL/GenBank/DDBJ databases">
        <title>Trade-off between light-utilization and light-protection in marine flavobacteria.</title>
        <authorList>
            <person name="Kumagai Y."/>
        </authorList>
    </citation>
    <scope>NUCLEOTIDE SEQUENCE [LARGE SCALE GENOMIC DNA]</scope>
    <source>
        <strain evidence="1 2">JCM 17109</strain>
    </source>
</reference>
<dbReference type="OrthoDB" id="1145224at2"/>